<evidence type="ECO:0000313" key="2">
    <source>
        <dbReference type="Proteomes" id="UP000471242"/>
    </source>
</evidence>
<dbReference type="AlphaFoldDB" id="A0A0H8SA55"/>
<name>A0A0H8SA55_VIBCL</name>
<organism evidence="1 2">
    <name type="scientific">Vibrio cholerae</name>
    <dbReference type="NCBI Taxonomy" id="666"/>
    <lineage>
        <taxon>Bacteria</taxon>
        <taxon>Pseudomonadati</taxon>
        <taxon>Pseudomonadota</taxon>
        <taxon>Gammaproteobacteria</taxon>
        <taxon>Vibrionales</taxon>
        <taxon>Vibrionaceae</taxon>
        <taxon>Vibrio</taxon>
    </lineage>
</organism>
<reference evidence="1 2" key="1">
    <citation type="submission" date="2018-09" db="EMBL/GenBank/DDBJ databases">
        <title>Genomic epidemiology reveals two lineages of Vibrio cholerae that can cause global cholera epidemics despite absence of cholera toxin gene.</title>
        <authorList>
            <person name="Wang H."/>
            <person name="Zen W."/>
            <person name="Yu H."/>
            <person name="Zhang W."/>
            <person name="Pan J."/>
            <person name="Yang C."/>
            <person name="Cui Y."/>
        </authorList>
    </citation>
    <scope>NUCLEOTIDE SEQUENCE [LARGE SCALE GENOMIC DNA]</scope>
    <source>
        <strain evidence="1 2">00-1_S85</strain>
    </source>
</reference>
<comment type="caution">
    <text evidence="1">The sequence shown here is derived from an EMBL/GenBank/DDBJ whole genome shotgun (WGS) entry which is preliminary data.</text>
</comment>
<dbReference type="Proteomes" id="UP000471242">
    <property type="component" value="Unassembled WGS sequence"/>
</dbReference>
<dbReference type="OMA" id="CKAGIEC"/>
<proteinExistence type="predicted"/>
<protein>
    <submittedName>
        <fullName evidence="1">Uncharacterized protein</fullName>
    </submittedName>
</protein>
<dbReference type="SMR" id="A0A0H8SA55"/>
<gene>
    <name evidence="1" type="ORF">D6U24_05030</name>
</gene>
<sequence>MLHEEPAFMAAEKLTKARLAQILITLLVLISAFLWRTFSHESGTHITCGMEKPCQFDIEGKRVTVSQLGSRDVPKYSISPWDEQWSIEVNGSTEFQSGVLLVSPTTQDNIELKINHGITLKLRYLP</sequence>
<accession>A0A0H8SA55</accession>
<evidence type="ECO:0000313" key="1">
    <source>
        <dbReference type="EMBL" id="MVD22714.1"/>
    </source>
</evidence>
<dbReference type="EMBL" id="QZRB01000005">
    <property type="protein sequence ID" value="MVD22714.1"/>
    <property type="molecule type" value="Genomic_DNA"/>
</dbReference>